<dbReference type="InterPro" id="IPR027573">
    <property type="entry name" value="Methyltran_FxLD"/>
</dbReference>
<dbReference type="SUPFAM" id="SSF53335">
    <property type="entry name" value="S-adenosyl-L-methionine-dependent methyltransferases"/>
    <property type="match status" value="1"/>
</dbReference>
<proteinExistence type="inferred from homology"/>
<dbReference type="PANTHER" id="PTHR11579">
    <property type="entry name" value="PROTEIN-L-ISOASPARTATE O-METHYLTRANSFERASE"/>
    <property type="match status" value="1"/>
</dbReference>
<keyword evidence="13" id="KW-1185">Reference proteome</keyword>
<keyword evidence="5" id="KW-0963">Cytoplasm</keyword>
<dbReference type="Proteomes" id="UP000293342">
    <property type="component" value="Unassembled WGS sequence"/>
</dbReference>
<evidence type="ECO:0000256" key="8">
    <source>
        <dbReference type="ARBA" id="ARBA00022691"/>
    </source>
</evidence>
<evidence type="ECO:0000313" key="13">
    <source>
        <dbReference type="Proteomes" id="UP000293342"/>
    </source>
</evidence>
<evidence type="ECO:0000256" key="3">
    <source>
        <dbReference type="ARBA" id="ARBA00011890"/>
    </source>
</evidence>
<dbReference type="RefSeq" id="WP_131514877.1">
    <property type="nucleotide sequence ID" value="NZ_SJKD01000004.1"/>
</dbReference>
<keyword evidence="7 12" id="KW-0808">Transferase</keyword>
<sequence>MTDQRSDAAQADALRAALTRHLVAEGTIRDERVAAAFAAVPRHLFVPQSSLDIAYADDVVLMKRNAAGVVISSVSQPSIVALMLEQADVRPGDRVLEIGSGGYNAALLRELAGPKGAVTTVDIDPEVTDRARVVLDDAGYGDVRVVEADGEFGVPEDAPYDRIVVTVTAWDIAPAWSDQLGAGGRIVVPLRLRGQTRSIAFDRVDEHLESRSTTPCGFVSMQGAGANYERLISIWGDAASVSFDEDQVPEEHPFDGVLDQPREQVWSGVVVNREEQLSDLQLWLASTLPGYCVLSAERSLQEEGVVTPSPHWGAAAVATGDSVAYLTSCPARRRPESHMELGVNGHGPDADDLIDRLIDQVRIWNRRLRHGPGPRYRIDAAGTELPAGFHIDRRHSSVTVNWPE</sequence>
<comment type="subcellular location">
    <subcellularLocation>
        <location evidence="1">Cytoplasm</location>
    </subcellularLocation>
</comment>
<reference evidence="12 13" key="1">
    <citation type="submission" date="2019-02" db="EMBL/GenBank/DDBJ databases">
        <title>Kribbella capetownensis sp. nov. and Kribbella speibonae sp. nov., isolated from soil.</title>
        <authorList>
            <person name="Curtis S.M."/>
            <person name="Norton I."/>
            <person name="Everest G.J."/>
            <person name="Meyers P.R."/>
        </authorList>
    </citation>
    <scope>NUCLEOTIDE SEQUENCE [LARGE SCALE GENOMIC DNA]</scope>
    <source>
        <strain evidence="12 13">YM53</strain>
    </source>
</reference>
<dbReference type="EMBL" id="SJKD01000004">
    <property type="protein sequence ID" value="TCC48634.1"/>
    <property type="molecule type" value="Genomic_DNA"/>
</dbReference>
<dbReference type="GO" id="GO:0005737">
    <property type="term" value="C:cytoplasm"/>
    <property type="evidence" value="ECO:0007669"/>
    <property type="project" value="UniProtKB-SubCell"/>
</dbReference>
<dbReference type="PANTHER" id="PTHR11579:SF0">
    <property type="entry name" value="PROTEIN-L-ISOASPARTATE(D-ASPARTATE) O-METHYLTRANSFERASE"/>
    <property type="match status" value="1"/>
</dbReference>
<dbReference type="EC" id="2.1.1.77" evidence="3"/>
<dbReference type="Pfam" id="PF01135">
    <property type="entry name" value="PCMT"/>
    <property type="match status" value="1"/>
</dbReference>
<dbReference type="NCBIfam" id="TIGR04364">
    <property type="entry name" value="methyltran_FxLD"/>
    <property type="match status" value="1"/>
</dbReference>
<evidence type="ECO:0000256" key="1">
    <source>
        <dbReference type="ARBA" id="ARBA00004496"/>
    </source>
</evidence>
<evidence type="ECO:0000256" key="4">
    <source>
        <dbReference type="ARBA" id="ARBA00013346"/>
    </source>
</evidence>
<evidence type="ECO:0000256" key="9">
    <source>
        <dbReference type="ARBA" id="ARBA00030757"/>
    </source>
</evidence>
<evidence type="ECO:0000313" key="12">
    <source>
        <dbReference type="EMBL" id="TCC48634.1"/>
    </source>
</evidence>
<keyword evidence="6 12" id="KW-0489">Methyltransferase</keyword>
<comment type="caution">
    <text evidence="12">The sequence shown here is derived from an EMBL/GenBank/DDBJ whole genome shotgun (WGS) entry which is preliminary data.</text>
</comment>
<evidence type="ECO:0000256" key="11">
    <source>
        <dbReference type="ARBA" id="ARBA00031350"/>
    </source>
</evidence>
<dbReference type="InterPro" id="IPR000682">
    <property type="entry name" value="PCMT"/>
</dbReference>
<evidence type="ECO:0000256" key="5">
    <source>
        <dbReference type="ARBA" id="ARBA00022490"/>
    </source>
</evidence>
<name>A0A4R0JRH3_9ACTN</name>
<gene>
    <name evidence="12" type="primary">fxlM</name>
    <name evidence="12" type="ORF">E0H75_18780</name>
</gene>
<evidence type="ECO:0000256" key="10">
    <source>
        <dbReference type="ARBA" id="ARBA00031323"/>
    </source>
</evidence>
<organism evidence="12 13">
    <name type="scientific">Kribbella capetownensis</name>
    <dbReference type="NCBI Taxonomy" id="1572659"/>
    <lineage>
        <taxon>Bacteria</taxon>
        <taxon>Bacillati</taxon>
        <taxon>Actinomycetota</taxon>
        <taxon>Actinomycetes</taxon>
        <taxon>Propionibacteriales</taxon>
        <taxon>Kribbellaceae</taxon>
        <taxon>Kribbella</taxon>
    </lineage>
</organism>
<dbReference type="GO" id="GO:0032259">
    <property type="term" value="P:methylation"/>
    <property type="evidence" value="ECO:0007669"/>
    <property type="project" value="UniProtKB-KW"/>
</dbReference>
<dbReference type="PROSITE" id="PS01279">
    <property type="entry name" value="PCMT"/>
    <property type="match status" value="1"/>
</dbReference>
<protein>
    <recommendedName>
        <fullName evidence="4">Protein-L-isoaspartate O-methyltransferase</fullName>
        <ecNumber evidence="3">2.1.1.77</ecNumber>
    </recommendedName>
    <alternativeName>
        <fullName evidence="11">L-isoaspartyl protein carboxyl methyltransferase</fullName>
    </alternativeName>
    <alternativeName>
        <fullName evidence="9">Protein L-isoaspartyl methyltransferase</fullName>
    </alternativeName>
    <alternativeName>
        <fullName evidence="10">Protein-beta-aspartate methyltransferase</fullName>
    </alternativeName>
</protein>
<dbReference type="InterPro" id="IPR029063">
    <property type="entry name" value="SAM-dependent_MTases_sf"/>
</dbReference>
<dbReference type="Gene3D" id="3.40.50.150">
    <property type="entry name" value="Vaccinia Virus protein VP39"/>
    <property type="match status" value="1"/>
</dbReference>
<keyword evidence="8" id="KW-0949">S-adenosyl-L-methionine</keyword>
<accession>A0A4R0JRH3</accession>
<comment type="similarity">
    <text evidence="2">Belongs to the methyltransferase superfamily. L-isoaspartyl/D-aspartyl protein methyltransferase family.</text>
</comment>
<evidence type="ECO:0000256" key="2">
    <source>
        <dbReference type="ARBA" id="ARBA00005369"/>
    </source>
</evidence>
<dbReference type="GO" id="GO:0004719">
    <property type="term" value="F:protein-L-isoaspartate (D-aspartate) O-methyltransferase activity"/>
    <property type="evidence" value="ECO:0007669"/>
    <property type="project" value="UniProtKB-EC"/>
</dbReference>
<dbReference type="AlphaFoldDB" id="A0A4R0JRH3"/>
<evidence type="ECO:0000256" key="7">
    <source>
        <dbReference type="ARBA" id="ARBA00022679"/>
    </source>
</evidence>
<dbReference type="OrthoDB" id="4035289at2"/>
<dbReference type="CDD" id="cd02440">
    <property type="entry name" value="AdoMet_MTases"/>
    <property type="match status" value="1"/>
</dbReference>
<evidence type="ECO:0000256" key="6">
    <source>
        <dbReference type="ARBA" id="ARBA00022603"/>
    </source>
</evidence>